<dbReference type="EMBL" id="OZ023712">
    <property type="protein sequence ID" value="CAK9861250.1"/>
    <property type="molecule type" value="Genomic_DNA"/>
</dbReference>
<evidence type="ECO:0000313" key="1">
    <source>
        <dbReference type="EMBL" id="CAK9861250.1"/>
    </source>
</evidence>
<evidence type="ECO:0000313" key="2">
    <source>
        <dbReference type="Proteomes" id="UP001497522"/>
    </source>
</evidence>
<accession>A0ABP1AFE3</accession>
<proteinExistence type="predicted"/>
<keyword evidence="2" id="KW-1185">Reference proteome</keyword>
<protein>
    <submittedName>
        <fullName evidence="1">Uncharacterized protein</fullName>
    </submittedName>
</protein>
<gene>
    <name evidence="1" type="ORF">CSSPJE1EN2_LOCUS4245</name>
</gene>
<dbReference type="Proteomes" id="UP001497522">
    <property type="component" value="Chromosome 11"/>
</dbReference>
<name>A0ABP1AFE3_9BRYO</name>
<reference evidence="1" key="1">
    <citation type="submission" date="2024-03" db="EMBL/GenBank/DDBJ databases">
        <authorList>
            <consortium name="ELIXIR-Norway"/>
            <consortium name="Elixir Norway"/>
        </authorList>
    </citation>
    <scope>NUCLEOTIDE SEQUENCE</scope>
</reference>
<organism evidence="1 2">
    <name type="scientific">Sphagnum jensenii</name>
    <dbReference type="NCBI Taxonomy" id="128206"/>
    <lineage>
        <taxon>Eukaryota</taxon>
        <taxon>Viridiplantae</taxon>
        <taxon>Streptophyta</taxon>
        <taxon>Embryophyta</taxon>
        <taxon>Bryophyta</taxon>
        <taxon>Sphagnophytina</taxon>
        <taxon>Sphagnopsida</taxon>
        <taxon>Sphagnales</taxon>
        <taxon>Sphagnaceae</taxon>
        <taxon>Sphagnum</taxon>
    </lineage>
</organism>
<sequence length="161" mass="17688">MAAARSRPSLPTPYSSSLTPCSSEKIVASLVRFAAQQGSCVADDGGDDGSFFHGSNVRLCGTIVSWDVHQCRERNIALDDLVIDSCVSDCMWNGNRTYRTARLEYCSRMHAFKLLLEMEMRVLSSSEADLGAVQYADLNKATQTKVHIHSRVQMCCALSST</sequence>